<organism evidence="6 7">
    <name type="scientific">Trichosporon asahii var. asahii (strain ATCC 90039 / CBS 2479 / JCM 2466 / KCTC 7840 / NBRC 103889/ NCYC 2677 / UAMH 7654)</name>
    <name type="common">Yeast</name>
    <dbReference type="NCBI Taxonomy" id="1186058"/>
    <lineage>
        <taxon>Eukaryota</taxon>
        <taxon>Fungi</taxon>
        <taxon>Dikarya</taxon>
        <taxon>Basidiomycota</taxon>
        <taxon>Agaricomycotina</taxon>
        <taxon>Tremellomycetes</taxon>
        <taxon>Trichosporonales</taxon>
        <taxon>Trichosporonaceae</taxon>
        <taxon>Trichosporon</taxon>
    </lineage>
</organism>
<dbReference type="HOGENOM" id="CLU_438178_0_0_1"/>
<evidence type="ECO:0000313" key="6">
    <source>
        <dbReference type="EMBL" id="EJT47755.1"/>
    </source>
</evidence>
<feature type="compositionally biased region" description="Low complexity" evidence="4">
    <location>
        <begin position="56"/>
        <end position="77"/>
    </location>
</feature>
<name>J4UAH6_TRIAS</name>
<dbReference type="RefSeq" id="XP_014178637.1">
    <property type="nucleotide sequence ID" value="XM_014323162.1"/>
</dbReference>
<proteinExistence type="predicted"/>
<dbReference type="GeneID" id="25986843"/>
<feature type="region of interest" description="Disordered" evidence="4">
    <location>
        <begin position="179"/>
        <end position="286"/>
    </location>
</feature>
<dbReference type="Pfam" id="PF13649">
    <property type="entry name" value="Methyltransf_25"/>
    <property type="match status" value="1"/>
</dbReference>
<sequence length="624" mass="66555">MAPINAKVNSTNSHNMHQTFKFNSIPKAVKTNVTKKGSINTTVVMGPDGMPHHRSVVSVSSTTPRSPPITASPTTASFEKVLAESREERMRRVSGSTSSDDRGSRKSFRLDTKAARRQTIRDFTSSMRRKASEAVSVSVSQRSDSMSLASASGPMCTSPIEASDFGEWVYPTSPSLAKTAGTWGPGSSSPVSPTSPALKRAPPVSVASPTSPFHNLRGSTGTLDDIAPFAAPSGPPPAPSDLPQPKSPRSPVLGISRVVSGSSASSTPSGASMPQTPTVPGWHDLARPTGAVGAKRVFFDDNGEVRSVYKVGWESPVLDLEARLHETMYDIAGGRHTFIDLDENSDAPATVLDLGTGSGLWPISQALAWPKAQFVAADLVPCHIDLQTLAAATACIDDGTWESVADRIDFQQYNFLNGLPYDTGSFDMVHLRFVGLGVPEHQWTALLDEAVRVLRPGGVLEVVEMSAEPPTSTPGAVKAAWSSMLQSDYIHSNPVSVLQSYLPSTPHLVKSTRPVLNVSWDMESPSNAPGALADASMTWIRSALAYRDARLGMDETGARAIKAFAKAAPGKWISVRPHGEQPEEDEERSPRTPVNLAAWVVVKESRTIAKEKPLITSPPATAAI</sequence>
<dbReference type="KEGG" id="tasa:A1Q1_03330"/>
<accession>J4UAH6</accession>
<dbReference type="OrthoDB" id="2013972at2759"/>
<dbReference type="PANTHER" id="PTHR43591:SF24">
    <property type="entry name" value="2-METHOXY-6-POLYPRENYL-1,4-BENZOQUINOL METHYLASE, MITOCHONDRIAL"/>
    <property type="match status" value="1"/>
</dbReference>
<keyword evidence="3" id="KW-0949">S-adenosyl-L-methionine</keyword>
<protein>
    <recommendedName>
        <fullName evidence="5">Methyltransferase domain-containing protein</fullName>
    </recommendedName>
</protein>
<feature type="compositionally biased region" description="Low complexity" evidence="4">
    <location>
        <begin position="185"/>
        <end position="212"/>
    </location>
</feature>
<feature type="domain" description="Methyltransferase" evidence="5">
    <location>
        <begin position="351"/>
        <end position="458"/>
    </location>
</feature>
<dbReference type="InterPro" id="IPR023576">
    <property type="entry name" value="UbiE/COQ5_MeTrFase_CS"/>
</dbReference>
<evidence type="ECO:0000313" key="7">
    <source>
        <dbReference type="Proteomes" id="UP000002748"/>
    </source>
</evidence>
<gene>
    <name evidence="6" type="ORF">A1Q1_03330</name>
</gene>
<dbReference type="AlphaFoldDB" id="J4UAH6"/>
<reference evidence="6 7" key="1">
    <citation type="journal article" date="2012" name="Eukaryot. Cell">
        <title>Draft genome sequence of CBS 2479, the standard type strain of Trichosporon asahii.</title>
        <authorList>
            <person name="Yang R.Y."/>
            <person name="Li H.T."/>
            <person name="Zhu H."/>
            <person name="Zhou G.P."/>
            <person name="Wang M."/>
            <person name="Wang L."/>
        </authorList>
    </citation>
    <scope>NUCLEOTIDE SEQUENCE [LARGE SCALE GENOMIC DNA]</scope>
    <source>
        <strain evidence="7">ATCC 90039 / CBS 2479 / JCM 2466 / KCTC 7840 / NCYC 2677 / UAMH 7654</strain>
    </source>
</reference>
<evidence type="ECO:0000256" key="2">
    <source>
        <dbReference type="ARBA" id="ARBA00022679"/>
    </source>
</evidence>
<evidence type="ECO:0000256" key="1">
    <source>
        <dbReference type="ARBA" id="ARBA00022603"/>
    </source>
</evidence>
<evidence type="ECO:0000256" key="3">
    <source>
        <dbReference type="ARBA" id="ARBA00022691"/>
    </source>
</evidence>
<evidence type="ECO:0000256" key="4">
    <source>
        <dbReference type="SAM" id="MobiDB-lite"/>
    </source>
</evidence>
<keyword evidence="1" id="KW-0489">Methyltransferase</keyword>
<dbReference type="PANTHER" id="PTHR43591">
    <property type="entry name" value="METHYLTRANSFERASE"/>
    <property type="match status" value="1"/>
</dbReference>
<dbReference type="GO" id="GO:0032259">
    <property type="term" value="P:methylation"/>
    <property type="evidence" value="ECO:0007669"/>
    <property type="project" value="UniProtKB-KW"/>
</dbReference>
<dbReference type="InterPro" id="IPR029063">
    <property type="entry name" value="SAM-dependent_MTases_sf"/>
</dbReference>
<feature type="compositionally biased region" description="Pro residues" evidence="4">
    <location>
        <begin position="233"/>
        <end position="248"/>
    </location>
</feature>
<feature type="compositionally biased region" description="Basic and acidic residues" evidence="4">
    <location>
        <begin position="99"/>
        <end position="114"/>
    </location>
</feature>
<dbReference type="InterPro" id="IPR041698">
    <property type="entry name" value="Methyltransf_25"/>
</dbReference>
<dbReference type="Proteomes" id="UP000002748">
    <property type="component" value="Unassembled WGS sequence"/>
</dbReference>
<feature type="compositionally biased region" description="Low complexity" evidence="4">
    <location>
        <begin position="256"/>
        <end position="272"/>
    </location>
</feature>
<dbReference type="GO" id="GO:0008168">
    <property type="term" value="F:methyltransferase activity"/>
    <property type="evidence" value="ECO:0007669"/>
    <property type="project" value="UniProtKB-KW"/>
</dbReference>
<dbReference type="VEuPathDB" id="FungiDB:A1Q1_03330"/>
<keyword evidence="2" id="KW-0808">Transferase</keyword>
<dbReference type="CDD" id="cd02440">
    <property type="entry name" value="AdoMet_MTases"/>
    <property type="match status" value="1"/>
</dbReference>
<dbReference type="Gene3D" id="3.40.50.150">
    <property type="entry name" value="Vaccinia Virus protein VP39"/>
    <property type="match status" value="1"/>
</dbReference>
<dbReference type="SUPFAM" id="SSF53335">
    <property type="entry name" value="S-adenosyl-L-methionine-dependent methyltransferases"/>
    <property type="match status" value="1"/>
</dbReference>
<feature type="compositionally biased region" description="Low complexity" evidence="4">
    <location>
        <begin position="135"/>
        <end position="147"/>
    </location>
</feature>
<dbReference type="PROSITE" id="PS01184">
    <property type="entry name" value="UBIE_2"/>
    <property type="match status" value="1"/>
</dbReference>
<feature type="compositionally biased region" description="Basic and acidic residues" evidence="4">
    <location>
        <begin position="81"/>
        <end position="91"/>
    </location>
</feature>
<comment type="caution">
    <text evidence="6">The sequence shown here is derived from an EMBL/GenBank/DDBJ whole genome shotgun (WGS) entry which is preliminary data.</text>
</comment>
<evidence type="ECO:0000259" key="5">
    <source>
        <dbReference type="Pfam" id="PF13649"/>
    </source>
</evidence>
<dbReference type="EMBL" id="ALBS01000229">
    <property type="protein sequence ID" value="EJT47755.1"/>
    <property type="molecule type" value="Genomic_DNA"/>
</dbReference>
<feature type="region of interest" description="Disordered" evidence="4">
    <location>
        <begin position="45"/>
        <end position="155"/>
    </location>
</feature>